<dbReference type="InterPro" id="IPR012981">
    <property type="entry name" value="PIH1_N"/>
</dbReference>
<sequence length="300" mass="34386">MPIKIAGSEELEKDKDVYYIQPLEGYCSKFKECHFEEGVVNVEGMIMKQQDNLKFFINVCHCVEIPPPLDDYTEDILSEKLDTNMEDVKIPMSVSELHTCQTNKNEDALKVDVLINSGFYGSRVADSLFIRQFIIVVACELISEKHKITLDPSESIELKNKKHIGELMIQKVRKTPAEAGIKEIKDEKIILLEDDNKGDGVTFDEFEKIIHGKEDLPNVNMYINQATRILKVNITLSEDVTKEEDIMVKMNSDRIVVIIHKKSKAAEMYSRFLMDYKKAKLKFDSTSRLLSISVPVIMPF</sequence>
<dbReference type="GO" id="GO:1990904">
    <property type="term" value="C:ribonucleoprotein complex"/>
    <property type="evidence" value="ECO:0007669"/>
    <property type="project" value="TreeGrafter"/>
</dbReference>
<dbReference type="WBParaSite" id="SVE_0210700.1">
    <property type="protein sequence ID" value="SVE_0210700.1"/>
    <property type="gene ID" value="SVE_0210700"/>
</dbReference>
<evidence type="ECO:0000256" key="2">
    <source>
        <dbReference type="ARBA" id="ARBA00046233"/>
    </source>
</evidence>
<dbReference type="Pfam" id="PF08190">
    <property type="entry name" value="PIH1"/>
    <property type="match status" value="1"/>
</dbReference>
<feature type="domain" description="PIH1 N-terminal" evidence="3">
    <location>
        <begin position="49"/>
        <end position="175"/>
    </location>
</feature>
<reference evidence="5" key="2">
    <citation type="submission" date="2015-08" db="UniProtKB">
        <authorList>
            <consortium name="WormBaseParasite"/>
        </authorList>
    </citation>
    <scope>IDENTIFICATION</scope>
</reference>
<dbReference type="STRING" id="75913.A0A0K0EZZ7"/>
<proteinExistence type="inferred from homology"/>
<accession>A0A0K0EZZ7</accession>
<evidence type="ECO:0000313" key="5">
    <source>
        <dbReference type="WBParaSite" id="SVE_0210700.1"/>
    </source>
</evidence>
<comment type="similarity">
    <text evidence="1">Belongs to the PIH1 family.</text>
</comment>
<dbReference type="PANTHER" id="PTHR22997:SF0">
    <property type="entry name" value="PIH1 DOMAIN-CONTAINING PROTEIN 1"/>
    <property type="match status" value="1"/>
</dbReference>
<reference evidence="4" key="1">
    <citation type="submission" date="2014-07" db="EMBL/GenBank/DDBJ databases">
        <authorList>
            <person name="Martin A.A"/>
            <person name="De Silva N."/>
        </authorList>
    </citation>
    <scope>NUCLEOTIDE SEQUENCE</scope>
</reference>
<evidence type="ECO:0000259" key="3">
    <source>
        <dbReference type="Pfam" id="PF08190"/>
    </source>
</evidence>
<protein>
    <submittedName>
        <fullName evidence="5">PIH1 domain-containing protein</fullName>
    </submittedName>
</protein>
<dbReference type="InterPro" id="IPR050734">
    <property type="entry name" value="PIH1/Kintoun_subfamily"/>
</dbReference>
<dbReference type="PANTHER" id="PTHR22997">
    <property type="entry name" value="PIH1 DOMAIN-CONTAINING PROTEIN 1"/>
    <property type="match status" value="1"/>
</dbReference>
<dbReference type="GO" id="GO:0005737">
    <property type="term" value="C:cytoplasm"/>
    <property type="evidence" value="ECO:0007669"/>
    <property type="project" value="TreeGrafter"/>
</dbReference>
<dbReference type="GO" id="GO:0097255">
    <property type="term" value="C:R2TP complex"/>
    <property type="evidence" value="ECO:0007669"/>
    <property type="project" value="TreeGrafter"/>
</dbReference>
<keyword evidence="4" id="KW-1185">Reference proteome</keyword>
<dbReference type="GO" id="GO:0006364">
    <property type="term" value="P:rRNA processing"/>
    <property type="evidence" value="ECO:0007669"/>
    <property type="project" value="TreeGrafter"/>
</dbReference>
<evidence type="ECO:0000256" key="1">
    <source>
        <dbReference type="ARBA" id="ARBA00008511"/>
    </source>
</evidence>
<comment type="function">
    <text evidence="2">Involved in the assembly of C/D box small nucleolar ribonucleoprotein (snoRNP) particles. Recruits the SWI/SNF complex to the core promoter of rRNA genes and enhances pre-rRNA transcription. Mediates interaction of TELO2 with the R2TP complex which is necessary for the stability of MTOR and SMG1. Positively regulates the assembly and activity of the mTORC1 complex.</text>
</comment>
<dbReference type="AlphaFoldDB" id="A0A0K0EZZ7"/>
<organism evidence="4 5">
    <name type="scientific">Strongyloides venezuelensis</name>
    <name type="common">Threadworm</name>
    <dbReference type="NCBI Taxonomy" id="75913"/>
    <lineage>
        <taxon>Eukaryota</taxon>
        <taxon>Metazoa</taxon>
        <taxon>Ecdysozoa</taxon>
        <taxon>Nematoda</taxon>
        <taxon>Chromadorea</taxon>
        <taxon>Rhabditida</taxon>
        <taxon>Tylenchina</taxon>
        <taxon>Panagrolaimomorpha</taxon>
        <taxon>Strongyloidoidea</taxon>
        <taxon>Strongyloididae</taxon>
        <taxon>Strongyloides</taxon>
    </lineage>
</organism>
<evidence type="ECO:0000313" key="4">
    <source>
        <dbReference type="Proteomes" id="UP000035680"/>
    </source>
</evidence>
<dbReference type="Proteomes" id="UP000035680">
    <property type="component" value="Unassembled WGS sequence"/>
</dbReference>
<name>A0A0K0EZZ7_STRVS</name>
<dbReference type="GO" id="GO:0000492">
    <property type="term" value="P:box C/D snoRNP assembly"/>
    <property type="evidence" value="ECO:0007669"/>
    <property type="project" value="TreeGrafter"/>
</dbReference>